<sequence>MTNSTQTWALVISVIALLASAIATWSTLRHSSRSARLATFERIHEALIDPKAAGGRKLLYVGAKNGDFPKLGDPEWDQVNYALALYDTLGGYLSQGLVDKDVVTAAWYQPVTDIARPVEQFLAYRRSLGIDQPWTYLLDLIDLMRNTTCPCRVWKGSRQS</sequence>
<accession>W6JXX3</accession>
<dbReference type="OrthoDB" id="5194908at2"/>
<proteinExistence type="predicted"/>
<keyword evidence="2" id="KW-1185">Reference proteome</keyword>
<evidence type="ECO:0000313" key="2">
    <source>
        <dbReference type="Proteomes" id="UP000035763"/>
    </source>
</evidence>
<name>W6JXX3_9MICO</name>
<dbReference type="Proteomes" id="UP000035763">
    <property type="component" value="Unassembled WGS sequence"/>
</dbReference>
<dbReference type="RefSeq" id="WP_048699508.1">
    <property type="nucleotide sequence ID" value="NZ_HG764815.1"/>
</dbReference>
<evidence type="ECO:0000313" key="1">
    <source>
        <dbReference type="EMBL" id="CCH73947.1"/>
    </source>
</evidence>
<organism evidence="1 2">
    <name type="scientific">Nostocoides australiense Ben110</name>
    <dbReference type="NCBI Taxonomy" id="1193182"/>
    <lineage>
        <taxon>Bacteria</taxon>
        <taxon>Bacillati</taxon>
        <taxon>Actinomycetota</taxon>
        <taxon>Actinomycetes</taxon>
        <taxon>Micrococcales</taxon>
        <taxon>Intrasporangiaceae</taxon>
        <taxon>Nostocoides</taxon>
    </lineage>
</organism>
<gene>
    <name evidence="1" type="ORF">BN11_3560013</name>
</gene>
<dbReference type="AlphaFoldDB" id="W6JXX3"/>
<protein>
    <submittedName>
        <fullName evidence="1">Uncharacterized protein</fullName>
    </submittedName>
</protein>
<dbReference type="EMBL" id="CAJA01000286">
    <property type="protein sequence ID" value="CCH73947.1"/>
    <property type="molecule type" value="Genomic_DNA"/>
</dbReference>
<comment type="caution">
    <text evidence="1">The sequence shown here is derived from an EMBL/GenBank/DDBJ whole genome shotgun (WGS) entry which is preliminary data.</text>
</comment>
<reference evidence="1 2" key="1">
    <citation type="journal article" date="2013" name="ISME J.">
        <title>A metabolic model for members of the genus Tetrasphaera involved in enhanced biological phosphorus removal.</title>
        <authorList>
            <person name="Kristiansen R."/>
            <person name="Nguyen H.T.T."/>
            <person name="Saunders A.M."/>
            <person name="Nielsen J.L."/>
            <person name="Wimmer R."/>
            <person name="Le V.Q."/>
            <person name="McIlroy S.J."/>
            <person name="Petrovski S."/>
            <person name="Seviour R.J."/>
            <person name="Calteau A."/>
            <person name="Nielsen K.L."/>
            <person name="Nielsen P.H."/>
        </authorList>
    </citation>
    <scope>NUCLEOTIDE SEQUENCE [LARGE SCALE GENOMIC DNA]</scope>
    <source>
        <strain evidence="1 2">Ben110</strain>
    </source>
</reference>